<proteinExistence type="predicted"/>
<keyword evidence="2" id="KW-1185">Reference proteome</keyword>
<sequence>MLWVQTVAVNRHTWAVWRTKKGRCGAHDRDSRQQRLVALVTTNMTKLGDLVGVVTDQVRGHLAGTAFKPKLVYSFYESNERLERVSVKLVWLLLVSRWLNLCGCRARLKARYGYERVEGTCGSVGKLCQCEIDDAVSLAVQCERQREYIVTLNTANASLTQGMKTRFELMLEDSVTFIDSVKGNFKDLENEIMVLKCALGSPYLHDGVVLKIKVPEPISFNDSRSAKELENFLWDMK</sequence>
<protein>
    <submittedName>
        <fullName evidence="1">Uncharacterized protein</fullName>
    </submittedName>
</protein>
<dbReference type="AlphaFoldDB" id="W9S4E5"/>
<name>W9S4E5_9ROSA</name>
<organism evidence="1 2">
    <name type="scientific">Morus notabilis</name>
    <dbReference type="NCBI Taxonomy" id="981085"/>
    <lineage>
        <taxon>Eukaryota</taxon>
        <taxon>Viridiplantae</taxon>
        <taxon>Streptophyta</taxon>
        <taxon>Embryophyta</taxon>
        <taxon>Tracheophyta</taxon>
        <taxon>Spermatophyta</taxon>
        <taxon>Magnoliopsida</taxon>
        <taxon>eudicotyledons</taxon>
        <taxon>Gunneridae</taxon>
        <taxon>Pentapetalae</taxon>
        <taxon>rosids</taxon>
        <taxon>fabids</taxon>
        <taxon>Rosales</taxon>
        <taxon>Moraceae</taxon>
        <taxon>Moreae</taxon>
        <taxon>Morus</taxon>
    </lineage>
</organism>
<evidence type="ECO:0000313" key="2">
    <source>
        <dbReference type="Proteomes" id="UP000030645"/>
    </source>
</evidence>
<accession>W9S4E5</accession>
<gene>
    <name evidence="1" type="ORF">L484_016772</name>
</gene>
<reference evidence="2" key="1">
    <citation type="submission" date="2013-01" db="EMBL/GenBank/DDBJ databases">
        <title>Draft Genome Sequence of a Mulberry Tree, Morus notabilis C.K. Schneid.</title>
        <authorList>
            <person name="He N."/>
            <person name="Zhao S."/>
        </authorList>
    </citation>
    <scope>NUCLEOTIDE SEQUENCE</scope>
</reference>
<dbReference type="EMBL" id="KE346069">
    <property type="protein sequence ID" value="EXC25390.1"/>
    <property type="molecule type" value="Genomic_DNA"/>
</dbReference>
<dbReference type="Proteomes" id="UP000030645">
    <property type="component" value="Unassembled WGS sequence"/>
</dbReference>
<evidence type="ECO:0000313" key="1">
    <source>
        <dbReference type="EMBL" id="EXC25390.1"/>
    </source>
</evidence>